<name>A0AAD6TV86_9AGAR</name>
<feature type="region of interest" description="Disordered" evidence="1">
    <location>
        <begin position="159"/>
        <end position="181"/>
    </location>
</feature>
<feature type="compositionally biased region" description="Low complexity" evidence="1">
    <location>
        <begin position="67"/>
        <end position="81"/>
    </location>
</feature>
<organism evidence="2 3">
    <name type="scientific">Mycena belliarum</name>
    <dbReference type="NCBI Taxonomy" id="1033014"/>
    <lineage>
        <taxon>Eukaryota</taxon>
        <taxon>Fungi</taxon>
        <taxon>Dikarya</taxon>
        <taxon>Basidiomycota</taxon>
        <taxon>Agaricomycotina</taxon>
        <taxon>Agaricomycetes</taxon>
        <taxon>Agaricomycetidae</taxon>
        <taxon>Agaricales</taxon>
        <taxon>Marasmiineae</taxon>
        <taxon>Mycenaceae</taxon>
        <taxon>Mycena</taxon>
    </lineage>
</organism>
<feature type="region of interest" description="Disordered" evidence="1">
    <location>
        <begin position="291"/>
        <end position="310"/>
    </location>
</feature>
<evidence type="ECO:0000313" key="3">
    <source>
        <dbReference type="Proteomes" id="UP001222325"/>
    </source>
</evidence>
<accession>A0AAD6TV86</accession>
<keyword evidence="3" id="KW-1185">Reference proteome</keyword>
<reference evidence="2" key="1">
    <citation type="submission" date="2023-03" db="EMBL/GenBank/DDBJ databases">
        <title>Massive genome expansion in bonnet fungi (Mycena s.s.) driven by repeated elements and novel gene families across ecological guilds.</title>
        <authorList>
            <consortium name="Lawrence Berkeley National Laboratory"/>
            <person name="Harder C.B."/>
            <person name="Miyauchi S."/>
            <person name="Viragh M."/>
            <person name="Kuo A."/>
            <person name="Thoen E."/>
            <person name="Andreopoulos B."/>
            <person name="Lu D."/>
            <person name="Skrede I."/>
            <person name="Drula E."/>
            <person name="Henrissat B."/>
            <person name="Morin E."/>
            <person name="Kohler A."/>
            <person name="Barry K."/>
            <person name="LaButti K."/>
            <person name="Morin E."/>
            <person name="Salamov A."/>
            <person name="Lipzen A."/>
            <person name="Mereny Z."/>
            <person name="Hegedus B."/>
            <person name="Baldrian P."/>
            <person name="Stursova M."/>
            <person name="Weitz H."/>
            <person name="Taylor A."/>
            <person name="Grigoriev I.V."/>
            <person name="Nagy L.G."/>
            <person name="Martin F."/>
            <person name="Kauserud H."/>
        </authorList>
    </citation>
    <scope>NUCLEOTIDE SEQUENCE</scope>
    <source>
        <strain evidence="2">CBHHK173m</strain>
    </source>
</reference>
<evidence type="ECO:0000256" key="1">
    <source>
        <dbReference type="SAM" id="MobiDB-lite"/>
    </source>
</evidence>
<dbReference type="AlphaFoldDB" id="A0AAD6TV86"/>
<sequence length="384" mass="41284">MCECGSGTLPRHSPLLCLASVPLLSSPLLPPTPSAVRRLVGARRRAVSRAVVCAHERLLFYATSTYPPESPSPTLSEGTRLPRPRVAPPRLPSCTLVTTALGCRVSPLHARLGTARLATYPRYPRPCDPYVCHLLTRDFLTHTVLQCFPCQRMSSAALHGVPSTRTPPSALRPPPSRRRPRALTRRLSALACRCDGALRTPARQASTTHARLRGRLNPRQSRARCIPTRAAAPTGPPSRARRMRIHPHRHTRPAQIAPWAQCTAPASPSGRDDPRRCGSSHAAAIRALGASRAGGLAPDSPKPSTCTPAPPLLYRAAPAPADSEPAVTCRMGRRRAERVARGRYSRAAFDLLGQDARCGLGGGRTTRSFVSMPAHASQSQTVAA</sequence>
<feature type="region of interest" description="Disordered" evidence="1">
    <location>
        <begin position="67"/>
        <end position="88"/>
    </location>
</feature>
<gene>
    <name evidence="2" type="ORF">B0H15DRAFT_517047</name>
</gene>
<proteinExistence type="predicted"/>
<comment type="caution">
    <text evidence="2">The sequence shown here is derived from an EMBL/GenBank/DDBJ whole genome shotgun (WGS) entry which is preliminary data.</text>
</comment>
<dbReference type="Proteomes" id="UP001222325">
    <property type="component" value="Unassembled WGS sequence"/>
</dbReference>
<protein>
    <submittedName>
        <fullName evidence="2">Uncharacterized protein</fullName>
    </submittedName>
</protein>
<dbReference type="EMBL" id="JARJCN010000060">
    <property type="protein sequence ID" value="KAJ7079423.1"/>
    <property type="molecule type" value="Genomic_DNA"/>
</dbReference>
<evidence type="ECO:0000313" key="2">
    <source>
        <dbReference type="EMBL" id="KAJ7079423.1"/>
    </source>
</evidence>